<dbReference type="AlphaFoldDB" id="A0A9W6C1A0"/>
<dbReference type="OrthoDB" id="557056at2759"/>
<evidence type="ECO:0000313" key="1">
    <source>
        <dbReference type="EMBL" id="GLC61908.1"/>
    </source>
</evidence>
<keyword evidence="2" id="KW-1185">Reference proteome</keyword>
<dbReference type="Proteomes" id="UP001165080">
    <property type="component" value="Unassembled WGS sequence"/>
</dbReference>
<gene>
    <name evidence="1" type="primary">PLEST004756</name>
    <name evidence="1" type="ORF">PLESTB_001816900</name>
</gene>
<organism evidence="1 2">
    <name type="scientific">Pleodorina starrii</name>
    <dbReference type="NCBI Taxonomy" id="330485"/>
    <lineage>
        <taxon>Eukaryota</taxon>
        <taxon>Viridiplantae</taxon>
        <taxon>Chlorophyta</taxon>
        <taxon>core chlorophytes</taxon>
        <taxon>Chlorophyceae</taxon>
        <taxon>CS clade</taxon>
        <taxon>Chlamydomonadales</taxon>
        <taxon>Volvocaceae</taxon>
        <taxon>Pleodorina</taxon>
    </lineage>
</organism>
<evidence type="ECO:0000313" key="2">
    <source>
        <dbReference type="Proteomes" id="UP001165080"/>
    </source>
</evidence>
<reference evidence="1 2" key="1">
    <citation type="journal article" date="2023" name="Commun. Biol.">
        <title>Reorganization of the ancestral sex-determining regions during the evolution of trioecy in Pleodorina starrii.</title>
        <authorList>
            <person name="Takahashi K."/>
            <person name="Suzuki S."/>
            <person name="Kawai-Toyooka H."/>
            <person name="Yamamoto K."/>
            <person name="Hamaji T."/>
            <person name="Ootsuki R."/>
            <person name="Yamaguchi H."/>
            <person name="Kawachi M."/>
            <person name="Higashiyama T."/>
            <person name="Nozaki H."/>
        </authorList>
    </citation>
    <scope>NUCLEOTIDE SEQUENCE [LARGE SCALE GENOMIC DNA]</scope>
    <source>
        <strain evidence="1 2">NIES-4479</strain>
    </source>
</reference>
<name>A0A9W6C1A0_9CHLO</name>
<dbReference type="EMBL" id="BRXU01000054">
    <property type="protein sequence ID" value="GLC61908.1"/>
    <property type="molecule type" value="Genomic_DNA"/>
</dbReference>
<comment type="caution">
    <text evidence="1">The sequence shown here is derived from an EMBL/GenBank/DDBJ whole genome shotgun (WGS) entry which is preliminary data.</text>
</comment>
<protein>
    <submittedName>
        <fullName evidence="1">Uncharacterized protein</fullName>
    </submittedName>
</protein>
<sequence>MADTLVKATEDLIEAAVRESTVQLTTAAKDAVAELRHIHGAADNLGTLEESIIKKLDQVQGAIVQKLDQIVVQKLDQAISSQTRRLSLQMAMGRAEVDTFEYYKGAYGAPCSTQSGVLTLDILKNALRGLKTYLPADAYFYDGGRNPYGDPTYTEGAFRKKIADHMHGLTGINPTLEQGTDGKYLIYLP</sequence>
<accession>A0A9W6C1A0</accession>
<proteinExistence type="predicted"/>